<feature type="region of interest" description="Disordered" evidence="1">
    <location>
        <begin position="1"/>
        <end position="25"/>
    </location>
</feature>
<reference evidence="2 3" key="1">
    <citation type="journal article" date="2019" name="Int. J. Syst. Evol. Microbiol.">
        <title>The Global Catalogue of Microorganisms (GCM) 10K type strain sequencing project: providing services to taxonomists for standard genome sequencing and annotation.</title>
        <authorList>
            <consortium name="The Broad Institute Genomics Platform"/>
            <consortium name="The Broad Institute Genome Sequencing Center for Infectious Disease"/>
            <person name="Wu L."/>
            <person name="Ma J."/>
        </authorList>
    </citation>
    <scope>NUCLEOTIDE SEQUENCE [LARGE SCALE GENOMIC DNA]</scope>
    <source>
        <strain evidence="2 3">JCM 16378</strain>
    </source>
</reference>
<sequence length="118" mass="11995">MSTGQEAGLGHRAGKGDGGAMVGSSEDVRAVARQVRRDAEQVRDVTARVAAVRGVRWRSVSATRFREVVTLRVAGLTRAAGGLDAAAEALESHALALDRAGDAMRALGSGLSGAGGGR</sequence>
<name>A0ABN3UKL3_9MICO</name>
<gene>
    <name evidence="2" type="ORF">GCM10009867_14930</name>
</gene>
<protein>
    <recommendedName>
        <fullName evidence="4">WXG100 family type VII secretion target</fullName>
    </recommendedName>
</protein>
<evidence type="ECO:0008006" key="4">
    <source>
        <dbReference type="Google" id="ProtNLM"/>
    </source>
</evidence>
<keyword evidence="3" id="KW-1185">Reference proteome</keyword>
<dbReference type="RefSeq" id="WP_344191717.1">
    <property type="nucleotide sequence ID" value="NZ_BAAARN010000001.1"/>
</dbReference>
<dbReference type="Proteomes" id="UP001501326">
    <property type="component" value="Unassembled WGS sequence"/>
</dbReference>
<comment type="caution">
    <text evidence="2">The sequence shown here is derived from an EMBL/GenBank/DDBJ whole genome shotgun (WGS) entry which is preliminary data.</text>
</comment>
<proteinExistence type="predicted"/>
<accession>A0ABN3UKL3</accession>
<organism evidence="2 3">
    <name type="scientific">Pedococcus aerophilus</name>
    <dbReference type="NCBI Taxonomy" id="436356"/>
    <lineage>
        <taxon>Bacteria</taxon>
        <taxon>Bacillati</taxon>
        <taxon>Actinomycetota</taxon>
        <taxon>Actinomycetes</taxon>
        <taxon>Micrococcales</taxon>
        <taxon>Intrasporangiaceae</taxon>
        <taxon>Pedococcus</taxon>
    </lineage>
</organism>
<dbReference type="EMBL" id="BAAARN010000001">
    <property type="protein sequence ID" value="GAA2734558.1"/>
    <property type="molecule type" value="Genomic_DNA"/>
</dbReference>
<evidence type="ECO:0000313" key="2">
    <source>
        <dbReference type="EMBL" id="GAA2734558.1"/>
    </source>
</evidence>
<evidence type="ECO:0000313" key="3">
    <source>
        <dbReference type="Proteomes" id="UP001501326"/>
    </source>
</evidence>
<evidence type="ECO:0000256" key="1">
    <source>
        <dbReference type="SAM" id="MobiDB-lite"/>
    </source>
</evidence>